<feature type="compositionally biased region" description="Basic and acidic residues" evidence="1">
    <location>
        <begin position="30"/>
        <end position="42"/>
    </location>
</feature>
<reference evidence="2 3" key="1">
    <citation type="journal article" date="2020" name="BMC Genomics">
        <title>Intraspecific diversification of the crop wild relative Brassica cretica Lam. using demographic model selection.</title>
        <authorList>
            <person name="Kioukis A."/>
            <person name="Michalopoulou V.A."/>
            <person name="Briers L."/>
            <person name="Pirintsos S."/>
            <person name="Studholme D.J."/>
            <person name="Pavlidis P."/>
            <person name="Sarris P.F."/>
        </authorList>
    </citation>
    <scope>NUCLEOTIDE SEQUENCE [LARGE SCALE GENOMIC DNA]</scope>
    <source>
        <strain evidence="3">cv. PFS-1207/04</strain>
    </source>
</reference>
<feature type="compositionally biased region" description="Polar residues" evidence="1">
    <location>
        <begin position="1"/>
        <end position="12"/>
    </location>
</feature>
<evidence type="ECO:0000313" key="2">
    <source>
        <dbReference type="EMBL" id="KAF3530328.1"/>
    </source>
</evidence>
<dbReference type="EMBL" id="QGKV02001507">
    <property type="protein sequence ID" value="KAF3530328.1"/>
    <property type="molecule type" value="Genomic_DNA"/>
</dbReference>
<evidence type="ECO:0000313" key="3">
    <source>
        <dbReference type="Proteomes" id="UP000266723"/>
    </source>
</evidence>
<comment type="caution">
    <text evidence="2">The sequence shown here is derived from an EMBL/GenBank/DDBJ whole genome shotgun (WGS) entry which is preliminary data.</text>
</comment>
<evidence type="ECO:0000256" key="1">
    <source>
        <dbReference type="SAM" id="MobiDB-lite"/>
    </source>
</evidence>
<sequence>MDTRQAETQLASSGGKEEIRRELRRQRRRDRSEAREERRLSDEAAGNANHKNRENPGEELPSTLKRRDAETKTGRPSPKEKARTPEAEPADHL</sequence>
<feature type="compositionally biased region" description="Basic and acidic residues" evidence="1">
    <location>
        <begin position="65"/>
        <end position="93"/>
    </location>
</feature>
<gene>
    <name evidence="2" type="ORF">DY000_02041879</name>
</gene>
<protein>
    <recommendedName>
        <fullName evidence="4">IBB domain-containing protein</fullName>
    </recommendedName>
</protein>
<keyword evidence="3" id="KW-1185">Reference proteome</keyword>
<accession>A0ABQ7BDE5</accession>
<proteinExistence type="predicted"/>
<name>A0ABQ7BDE5_BRACR</name>
<feature type="region of interest" description="Disordered" evidence="1">
    <location>
        <begin position="1"/>
        <end position="93"/>
    </location>
</feature>
<dbReference type="Proteomes" id="UP000266723">
    <property type="component" value="Unassembled WGS sequence"/>
</dbReference>
<evidence type="ECO:0008006" key="4">
    <source>
        <dbReference type="Google" id="ProtNLM"/>
    </source>
</evidence>
<organism evidence="2 3">
    <name type="scientific">Brassica cretica</name>
    <name type="common">Mustard</name>
    <dbReference type="NCBI Taxonomy" id="69181"/>
    <lineage>
        <taxon>Eukaryota</taxon>
        <taxon>Viridiplantae</taxon>
        <taxon>Streptophyta</taxon>
        <taxon>Embryophyta</taxon>
        <taxon>Tracheophyta</taxon>
        <taxon>Spermatophyta</taxon>
        <taxon>Magnoliopsida</taxon>
        <taxon>eudicotyledons</taxon>
        <taxon>Gunneridae</taxon>
        <taxon>Pentapetalae</taxon>
        <taxon>rosids</taxon>
        <taxon>malvids</taxon>
        <taxon>Brassicales</taxon>
        <taxon>Brassicaceae</taxon>
        <taxon>Brassiceae</taxon>
        <taxon>Brassica</taxon>
    </lineage>
</organism>